<gene>
    <name evidence="2" type="ORF">RIF23_10565</name>
</gene>
<dbReference type="Pfam" id="PF09660">
    <property type="entry name" value="DUF2397"/>
    <property type="match status" value="1"/>
</dbReference>
<organism evidence="2 3">
    <name type="scientific">Lipingzhangella rawalii</name>
    <dbReference type="NCBI Taxonomy" id="2055835"/>
    <lineage>
        <taxon>Bacteria</taxon>
        <taxon>Bacillati</taxon>
        <taxon>Actinomycetota</taxon>
        <taxon>Actinomycetes</taxon>
        <taxon>Streptosporangiales</taxon>
        <taxon>Nocardiopsidaceae</taxon>
        <taxon>Lipingzhangella</taxon>
    </lineage>
</organism>
<accession>A0ABU2H619</accession>
<dbReference type="EMBL" id="JAVLVT010000004">
    <property type="protein sequence ID" value="MDS1270742.1"/>
    <property type="molecule type" value="Genomic_DNA"/>
</dbReference>
<evidence type="ECO:0000313" key="2">
    <source>
        <dbReference type="EMBL" id="MDS1270742.1"/>
    </source>
</evidence>
<feature type="region of interest" description="Disordered" evidence="1">
    <location>
        <begin position="1"/>
        <end position="32"/>
    </location>
</feature>
<keyword evidence="3" id="KW-1185">Reference proteome</keyword>
<evidence type="ECO:0000313" key="3">
    <source>
        <dbReference type="Proteomes" id="UP001250214"/>
    </source>
</evidence>
<dbReference type="Proteomes" id="UP001250214">
    <property type="component" value="Unassembled WGS sequence"/>
</dbReference>
<dbReference type="InterPro" id="IPR013493">
    <property type="entry name" value="CHP02677"/>
</dbReference>
<sequence length="176" mass="19022">MSLTPGPGFPPNHDPPAATSPSTETEDAALPTSDHDRLVAYRYLVEPARADYIAIMRVFTATLLADMSAHEVAERLAHNRVDLPVETVAQRLEQLKQWGALLSSSRPVKAASVAEYQRSRGRYRGMPCSVARCGPPPECPRTGCPARCSPTGYAPRVTIGWPASCGSVPSSIPRRI</sequence>
<protein>
    <submittedName>
        <fullName evidence="2">DUF2397 family protein</fullName>
    </submittedName>
</protein>
<name>A0ABU2H619_9ACTN</name>
<proteinExistence type="predicted"/>
<comment type="caution">
    <text evidence="2">The sequence shown here is derived from an EMBL/GenBank/DDBJ whole genome shotgun (WGS) entry which is preliminary data.</text>
</comment>
<reference evidence="3" key="1">
    <citation type="submission" date="2023-07" db="EMBL/GenBank/DDBJ databases">
        <title>Novel species in the genus Lipingzhangella isolated from Sambhar Salt Lake.</title>
        <authorList>
            <person name="Jiya N."/>
            <person name="Kajale S."/>
            <person name="Sharma A."/>
        </authorList>
    </citation>
    <scope>NUCLEOTIDE SEQUENCE [LARGE SCALE GENOMIC DNA]</scope>
    <source>
        <strain evidence="3">LS1_29</strain>
    </source>
</reference>
<evidence type="ECO:0000256" key="1">
    <source>
        <dbReference type="SAM" id="MobiDB-lite"/>
    </source>
</evidence>